<name>A0A3M7QTB3_BRAPC</name>
<evidence type="ECO:0000313" key="1">
    <source>
        <dbReference type="EMBL" id="RNA14523.1"/>
    </source>
</evidence>
<keyword evidence="2" id="KW-1185">Reference proteome</keyword>
<accession>A0A3M7QTB3</accession>
<organism evidence="1 2">
    <name type="scientific">Brachionus plicatilis</name>
    <name type="common">Marine rotifer</name>
    <name type="synonym">Brachionus muelleri</name>
    <dbReference type="NCBI Taxonomy" id="10195"/>
    <lineage>
        <taxon>Eukaryota</taxon>
        <taxon>Metazoa</taxon>
        <taxon>Spiralia</taxon>
        <taxon>Gnathifera</taxon>
        <taxon>Rotifera</taxon>
        <taxon>Eurotatoria</taxon>
        <taxon>Monogononta</taxon>
        <taxon>Pseudotrocha</taxon>
        <taxon>Ploima</taxon>
        <taxon>Brachionidae</taxon>
        <taxon>Brachionus</taxon>
    </lineage>
</organism>
<sequence>MSHLKLILRMQNGATFKVASIPSKFGLKKKLLISGKELNFTMVPILTCMLNPLLPVNCVKFIIYY</sequence>
<evidence type="ECO:0000313" key="2">
    <source>
        <dbReference type="Proteomes" id="UP000276133"/>
    </source>
</evidence>
<dbReference type="EMBL" id="REGN01005163">
    <property type="protein sequence ID" value="RNA14523.1"/>
    <property type="molecule type" value="Genomic_DNA"/>
</dbReference>
<proteinExistence type="predicted"/>
<comment type="caution">
    <text evidence="1">The sequence shown here is derived from an EMBL/GenBank/DDBJ whole genome shotgun (WGS) entry which is preliminary data.</text>
</comment>
<dbReference type="AlphaFoldDB" id="A0A3M7QTB3"/>
<protein>
    <submittedName>
        <fullName evidence="1">Uncharacterized protein</fullName>
    </submittedName>
</protein>
<dbReference type="Proteomes" id="UP000276133">
    <property type="component" value="Unassembled WGS sequence"/>
</dbReference>
<reference evidence="1 2" key="1">
    <citation type="journal article" date="2018" name="Sci. Rep.">
        <title>Genomic signatures of local adaptation to the degree of environmental predictability in rotifers.</title>
        <authorList>
            <person name="Franch-Gras L."/>
            <person name="Hahn C."/>
            <person name="Garcia-Roger E.M."/>
            <person name="Carmona M.J."/>
            <person name="Serra M."/>
            <person name="Gomez A."/>
        </authorList>
    </citation>
    <scope>NUCLEOTIDE SEQUENCE [LARGE SCALE GENOMIC DNA]</scope>
    <source>
        <strain evidence="1">HYR1</strain>
    </source>
</reference>
<gene>
    <name evidence="1" type="ORF">BpHYR1_043996</name>
</gene>